<protein>
    <recommendedName>
        <fullName evidence="8">S-acyltransferase</fullName>
        <ecNumber evidence="8">2.3.1.225</ecNumber>
    </recommendedName>
    <alternativeName>
        <fullName evidence="8">Palmitoyltransferase</fullName>
    </alternativeName>
</protein>
<sequence length="337" mass="36966">MDVKETIEDEHGATTILTDGREPTCWGCGLRLLAFKCAWCGAITQGEQNSRRPDSRCFSRWRRARDRLFAAILALFMLFVICGGAWAVYPVVFAIGFSYGVFHCVVTAILSLITLSTFCFAAFRSAGAPPNVSWGSFPVVVGRNGLNDYTFCAYCQKPKPLRAHHCRSCRACVTDMDHHCPFIGNCVGAANHRFFVAFLISVVVSCAYVVAMATYAAVFVWPRVDLGVHLKSPGLDSPELLKEIVAALATSALFLSARGFLLVYLAFAGLAVGIGVSALLWQQLSSIYDGETYIDRITSKNATHDERGCENLLRFFGCPYSVSGVLLGQRRPTEKIL</sequence>
<comment type="catalytic activity">
    <reaction evidence="8">
        <text>L-cysteinyl-[protein] + hexadecanoyl-CoA = S-hexadecanoyl-L-cysteinyl-[protein] + CoA</text>
        <dbReference type="Rhea" id="RHEA:36683"/>
        <dbReference type="Rhea" id="RHEA-COMP:10131"/>
        <dbReference type="Rhea" id="RHEA-COMP:11032"/>
        <dbReference type="ChEBI" id="CHEBI:29950"/>
        <dbReference type="ChEBI" id="CHEBI:57287"/>
        <dbReference type="ChEBI" id="CHEBI:57379"/>
        <dbReference type="ChEBI" id="CHEBI:74151"/>
        <dbReference type="EC" id="2.3.1.225"/>
    </reaction>
</comment>
<proteinExistence type="inferred from homology"/>
<feature type="domain" description="Palmitoyltransferase DHHC" evidence="9">
    <location>
        <begin position="149"/>
        <end position="299"/>
    </location>
</feature>
<dbReference type="GeneID" id="109727064"/>
<feature type="transmembrane region" description="Helical" evidence="8">
    <location>
        <begin position="194"/>
        <end position="221"/>
    </location>
</feature>
<keyword evidence="4 8" id="KW-0812">Transmembrane</keyword>
<accession>A0A6P5GXL7</accession>
<gene>
    <name evidence="11" type="primary">LOC109727064</name>
</gene>
<feature type="transmembrane region" description="Helical" evidence="8">
    <location>
        <begin position="68"/>
        <end position="88"/>
    </location>
</feature>
<evidence type="ECO:0000256" key="5">
    <source>
        <dbReference type="ARBA" id="ARBA00022989"/>
    </source>
</evidence>
<keyword evidence="5 8" id="KW-1133">Transmembrane helix</keyword>
<comment type="subcellular location">
    <subcellularLocation>
        <location evidence="1">Membrane</location>
        <topology evidence="1">Multi-pass membrane protein</topology>
    </subcellularLocation>
</comment>
<dbReference type="Pfam" id="PF01529">
    <property type="entry name" value="DHHC"/>
    <property type="match status" value="1"/>
</dbReference>
<keyword evidence="10" id="KW-1185">Reference proteome</keyword>
<name>A0A6P5GXL7_ANACO</name>
<dbReference type="InterPro" id="IPR039859">
    <property type="entry name" value="PFA4/ZDH16/20/ERF2-like"/>
</dbReference>
<dbReference type="PANTHER" id="PTHR12246">
    <property type="entry name" value="PALMITOYLTRANSFERASE ZDHHC16"/>
    <property type="match status" value="1"/>
</dbReference>
<keyword evidence="3 8" id="KW-0808">Transferase</keyword>
<keyword evidence="7 8" id="KW-0012">Acyltransferase</keyword>
<dbReference type="GO" id="GO:0016020">
    <property type="term" value="C:membrane"/>
    <property type="evidence" value="ECO:0007669"/>
    <property type="project" value="UniProtKB-SubCell"/>
</dbReference>
<dbReference type="AlphaFoldDB" id="A0A6P5GXL7"/>
<dbReference type="OrthoDB" id="9909019at2759"/>
<evidence type="ECO:0000256" key="4">
    <source>
        <dbReference type="ARBA" id="ARBA00022692"/>
    </source>
</evidence>
<keyword evidence="6 8" id="KW-0472">Membrane</keyword>
<comment type="domain">
    <text evidence="8">The DHHC domain is required for palmitoyltransferase activity.</text>
</comment>
<evidence type="ECO:0000256" key="8">
    <source>
        <dbReference type="RuleBase" id="RU079119"/>
    </source>
</evidence>
<evidence type="ECO:0000256" key="3">
    <source>
        <dbReference type="ARBA" id="ARBA00022679"/>
    </source>
</evidence>
<feature type="transmembrane region" description="Helical" evidence="8">
    <location>
        <begin position="100"/>
        <end position="123"/>
    </location>
</feature>
<evidence type="ECO:0000256" key="2">
    <source>
        <dbReference type="ARBA" id="ARBA00008574"/>
    </source>
</evidence>
<evidence type="ECO:0000313" key="10">
    <source>
        <dbReference type="Proteomes" id="UP000515123"/>
    </source>
</evidence>
<evidence type="ECO:0000259" key="9">
    <source>
        <dbReference type="Pfam" id="PF01529"/>
    </source>
</evidence>
<dbReference type="InterPro" id="IPR001594">
    <property type="entry name" value="Palmitoyltrfase_DHHC"/>
</dbReference>
<dbReference type="PROSITE" id="PS50216">
    <property type="entry name" value="DHHC"/>
    <property type="match status" value="1"/>
</dbReference>
<evidence type="ECO:0000256" key="1">
    <source>
        <dbReference type="ARBA" id="ARBA00004141"/>
    </source>
</evidence>
<dbReference type="RefSeq" id="XP_020112532.1">
    <property type="nucleotide sequence ID" value="XM_020256943.1"/>
</dbReference>
<dbReference type="Proteomes" id="UP000515123">
    <property type="component" value="Linkage group 22"/>
</dbReference>
<dbReference type="GO" id="GO:0019706">
    <property type="term" value="F:protein-cysteine S-palmitoyltransferase activity"/>
    <property type="evidence" value="ECO:0007669"/>
    <property type="project" value="UniProtKB-EC"/>
</dbReference>
<evidence type="ECO:0000256" key="7">
    <source>
        <dbReference type="ARBA" id="ARBA00023315"/>
    </source>
</evidence>
<reference evidence="10" key="1">
    <citation type="journal article" date="2015" name="Nat. Genet.">
        <title>The pineapple genome and the evolution of CAM photosynthesis.</title>
        <authorList>
            <person name="Ming R."/>
            <person name="VanBuren R."/>
            <person name="Wai C.M."/>
            <person name="Tang H."/>
            <person name="Schatz M.C."/>
            <person name="Bowers J.E."/>
            <person name="Lyons E."/>
            <person name="Wang M.L."/>
            <person name="Chen J."/>
            <person name="Biggers E."/>
            <person name="Zhang J."/>
            <person name="Huang L."/>
            <person name="Zhang L."/>
            <person name="Miao W."/>
            <person name="Zhang J."/>
            <person name="Ye Z."/>
            <person name="Miao C."/>
            <person name="Lin Z."/>
            <person name="Wang H."/>
            <person name="Zhou H."/>
            <person name="Yim W.C."/>
            <person name="Priest H.D."/>
            <person name="Zheng C."/>
            <person name="Woodhouse M."/>
            <person name="Edger P.P."/>
            <person name="Guyot R."/>
            <person name="Guo H.B."/>
            <person name="Guo H."/>
            <person name="Zheng G."/>
            <person name="Singh R."/>
            <person name="Sharma A."/>
            <person name="Min X."/>
            <person name="Zheng Y."/>
            <person name="Lee H."/>
            <person name="Gurtowski J."/>
            <person name="Sedlazeck F.J."/>
            <person name="Harkess A."/>
            <person name="McKain M.R."/>
            <person name="Liao Z."/>
            <person name="Fang J."/>
            <person name="Liu J."/>
            <person name="Zhang X."/>
            <person name="Zhang Q."/>
            <person name="Hu W."/>
            <person name="Qin Y."/>
            <person name="Wang K."/>
            <person name="Chen L.Y."/>
            <person name="Shirley N."/>
            <person name="Lin Y.R."/>
            <person name="Liu L.Y."/>
            <person name="Hernandez A.G."/>
            <person name="Wright C.L."/>
            <person name="Bulone V."/>
            <person name="Tuskan G.A."/>
            <person name="Heath K."/>
            <person name="Zee F."/>
            <person name="Moore P.H."/>
            <person name="Sunkar R."/>
            <person name="Leebens-Mack J.H."/>
            <person name="Mockler T."/>
            <person name="Bennetzen J.L."/>
            <person name="Freeling M."/>
            <person name="Sankoff D."/>
            <person name="Paterson A.H."/>
            <person name="Zhu X."/>
            <person name="Yang X."/>
            <person name="Smith J.A."/>
            <person name="Cushman J.C."/>
            <person name="Paull R.E."/>
            <person name="Yu Q."/>
        </authorList>
    </citation>
    <scope>NUCLEOTIDE SEQUENCE [LARGE SCALE GENOMIC DNA]</scope>
    <source>
        <strain evidence="10">cv. F153</strain>
    </source>
</reference>
<evidence type="ECO:0000256" key="6">
    <source>
        <dbReference type="ARBA" id="ARBA00023136"/>
    </source>
</evidence>
<evidence type="ECO:0000313" key="11">
    <source>
        <dbReference type="RefSeq" id="XP_020112532.1"/>
    </source>
</evidence>
<dbReference type="EC" id="2.3.1.225" evidence="8"/>
<organism evidence="10 11">
    <name type="scientific">Ananas comosus</name>
    <name type="common">Pineapple</name>
    <name type="synonym">Ananas ananas</name>
    <dbReference type="NCBI Taxonomy" id="4615"/>
    <lineage>
        <taxon>Eukaryota</taxon>
        <taxon>Viridiplantae</taxon>
        <taxon>Streptophyta</taxon>
        <taxon>Embryophyta</taxon>
        <taxon>Tracheophyta</taxon>
        <taxon>Spermatophyta</taxon>
        <taxon>Magnoliopsida</taxon>
        <taxon>Liliopsida</taxon>
        <taxon>Poales</taxon>
        <taxon>Bromeliaceae</taxon>
        <taxon>Bromelioideae</taxon>
        <taxon>Ananas</taxon>
    </lineage>
</organism>
<feature type="transmembrane region" description="Helical" evidence="8">
    <location>
        <begin position="261"/>
        <end position="281"/>
    </location>
</feature>
<reference evidence="11" key="2">
    <citation type="submission" date="2025-08" db="UniProtKB">
        <authorList>
            <consortium name="RefSeq"/>
        </authorList>
    </citation>
    <scope>IDENTIFICATION</scope>
    <source>
        <tissue evidence="11">Leaf</tissue>
    </source>
</reference>
<comment type="similarity">
    <text evidence="2 8">Belongs to the DHHC palmitoyltransferase family.</text>
</comment>